<dbReference type="Proteomes" id="UP001150603">
    <property type="component" value="Unassembled WGS sequence"/>
</dbReference>
<keyword evidence="2" id="KW-1185">Reference proteome</keyword>
<evidence type="ECO:0000313" key="1">
    <source>
        <dbReference type="EMBL" id="KAJ1937239.1"/>
    </source>
</evidence>
<feature type="non-terminal residue" evidence="1">
    <location>
        <position position="1"/>
    </location>
</feature>
<proteinExistence type="predicted"/>
<dbReference type="EMBL" id="JANBPW010003588">
    <property type="protein sequence ID" value="KAJ1937239.1"/>
    <property type="molecule type" value="Genomic_DNA"/>
</dbReference>
<name>A0ACC1J4N0_9FUNG</name>
<sequence length="301" mass="33543">DEFNLTGLSQTVNYYVEALDMILDIEDDNDEPLDADEIEAIDNSSEILYGLIHARYIITRGGLQQMADKYENGDFGACPRYACDGTYLAPCGRLDIPERESVKLFCPSCLDIYNPPSTRYSKIDGAYFGTTFAHLFFQAFPTFIPENPTPIYTPQIYGFAINERSKSGPRMQWLRMRPENIDEVDEEAGDEENNSTDSQSYVEAHAVAPPELVEALNEDAANRHPGDKHVEYIHEDEASVEVGNDLMDIGTDRMLSGASTPAGRAPKNEDHDMASVTNSPKQSRSKVPADDGRRRANDNAN</sequence>
<protein>
    <submittedName>
        <fullName evidence="1">Casein kinase 2 regulatory subunit</fullName>
    </submittedName>
</protein>
<organism evidence="1 2">
    <name type="scientific">Linderina macrospora</name>
    <dbReference type="NCBI Taxonomy" id="4868"/>
    <lineage>
        <taxon>Eukaryota</taxon>
        <taxon>Fungi</taxon>
        <taxon>Fungi incertae sedis</taxon>
        <taxon>Zoopagomycota</taxon>
        <taxon>Kickxellomycotina</taxon>
        <taxon>Kickxellomycetes</taxon>
        <taxon>Kickxellales</taxon>
        <taxon>Kickxellaceae</taxon>
        <taxon>Linderina</taxon>
    </lineage>
</organism>
<gene>
    <name evidence="1" type="primary">CKB1</name>
    <name evidence="1" type="ORF">FBU59_004813</name>
</gene>
<accession>A0ACC1J4N0</accession>
<reference evidence="1" key="1">
    <citation type="submission" date="2022-07" db="EMBL/GenBank/DDBJ databases">
        <title>Phylogenomic reconstructions and comparative analyses of Kickxellomycotina fungi.</title>
        <authorList>
            <person name="Reynolds N.K."/>
            <person name="Stajich J.E."/>
            <person name="Barry K."/>
            <person name="Grigoriev I.V."/>
            <person name="Crous P."/>
            <person name="Smith M.E."/>
        </authorList>
    </citation>
    <scope>NUCLEOTIDE SEQUENCE</scope>
    <source>
        <strain evidence="1">NRRL 5244</strain>
    </source>
</reference>
<comment type="caution">
    <text evidence="1">The sequence shown here is derived from an EMBL/GenBank/DDBJ whole genome shotgun (WGS) entry which is preliminary data.</text>
</comment>
<evidence type="ECO:0000313" key="2">
    <source>
        <dbReference type="Proteomes" id="UP001150603"/>
    </source>
</evidence>